<dbReference type="Proteomes" id="UP000275078">
    <property type="component" value="Unassembled WGS sequence"/>
</dbReference>
<dbReference type="InterPro" id="IPR025925">
    <property type="entry name" value="PPC89_CLD"/>
</dbReference>
<organism evidence="4 5">
    <name type="scientific">Ascobolus immersus RN42</name>
    <dbReference type="NCBI Taxonomy" id="1160509"/>
    <lineage>
        <taxon>Eukaryota</taxon>
        <taxon>Fungi</taxon>
        <taxon>Dikarya</taxon>
        <taxon>Ascomycota</taxon>
        <taxon>Pezizomycotina</taxon>
        <taxon>Pezizomycetes</taxon>
        <taxon>Pezizales</taxon>
        <taxon>Ascobolaceae</taxon>
        <taxon>Ascobolus</taxon>
    </lineage>
</organism>
<evidence type="ECO:0000313" key="5">
    <source>
        <dbReference type="Proteomes" id="UP000275078"/>
    </source>
</evidence>
<feature type="coiled-coil region" evidence="1">
    <location>
        <begin position="350"/>
        <end position="384"/>
    </location>
</feature>
<name>A0A3N4HVC4_ASCIM</name>
<accession>A0A3N4HVC4</accession>
<feature type="coiled-coil region" evidence="1">
    <location>
        <begin position="434"/>
        <end position="528"/>
    </location>
</feature>
<gene>
    <name evidence="4" type="ORF">BJ508DRAFT_379860</name>
</gene>
<feature type="compositionally biased region" description="Basic and acidic residues" evidence="2">
    <location>
        <begin position="408"/>
        <end position="425"/>
    </location>
</feature>
<dbReference type="AlphaFoldDB" id="A0A3N4HVC4"/>
<evidence type="ECO:0000256" key="1">
    <source>
        <dbReference type="SAM" id="Coils"/>
    </source>
</evidence>
<dbReference type="STRING" id="1160509.A0A3N4HVC4"/>
<evidence type="ECO:0000259" key="3">
    <source>
        <dbReference type="Pfam" id="PF14197"/>
    </source>
</evidence>
<keyword evidence="5" id="KW-1185">Reference proteome</keyword>
<evidence type="ECO:0000313" key="4">
    <source>
        <dbReference type="EMBL" id="RPA75790.1"/>
    </source>
</evidence>
<sequence>MPFDQHASDLTSDSFAMYDKDRMRLQREMQHDFDHASISSTSTVHNIRGATFQDNDSDDSLGIRASARGYRTGGNMLPTESPAIDSKMFSNQFADFSMDAGDFDDDSSVEIGRGSYRTALEGTPKESTAAANGRNARRSYPVDLFSPSPKAGRNAKRESVGAPQRKASNLTTPKRPTTTRDKKASNPGAVSKTTETLSRSPVPQQQDDTMTGFLPVDSNYTNNNNLRSSRRSLFQNIQKSPRPKHNDLAVPTSFKSTKDFIRELGLNGDTATVNLDARNQQLQQQDQPTATVDVTTQSFMIPDADDMSEVLGDITKQYGRKRRANGQNNSTYMPSPFHRPIESIPVPQDERATLMAMRELQEKMEGLEMENETLNRKSVDLERQYLLMKDKYQVEHKRVEMLQRELDNVRNGRGQNESDPRDQEKLNGLFSNDRMRLETTISNLRTRVDELTHQIELSRISLKNAQSERNAAVSQAADALASSDEQKSQNVALKKEIERLRSDRYQAEKRFEEEKSEWRLREERLRREARKDVSAQNFDVRRTAPSAREERDFEKEVREMVWRETRPPLLLPRLVLQSIVNNPHQPAYLHRLSATKSQSHQILLLMQMSLPRYSRRPFASETRRLPSVRETGLRGRPKLHRKEPEELKRRQIDLEGKPKTGLALMLKGLGSKRRQISGRRRLSKQGLRMRGMRLPHKKREKLPQG</sequence>
<feature type="compositionally biased region" description="Basic residues" evidence="2">
    <location>
        <begin position="690"/>
        <end position="705"/>
    </location>
</feature>
<keyword evidence="1" id="KW-0175">Coiled coil</keyword>
<feature type="compositionally biased region" description="Basic residues" evidence="2">
    <location>
        <begin position="672"/>
        <end position="683"/>
    </location>
</feature>
<feature type="region of interest" description="Disordered" evidence="2">
    <location>
        <begin position="324"/>
        <end position="343"/>
    </location>
</feature>
<dbReference type="EMBL" id="ML119757">
    <property type="protein sequence ID" value="RPA75790.1"/>
    <property type="molecule type" value="Genomic_DNA"/>
</dbReference>
<feature type="region of interest" description="Disordered" evidence="2">
    <location>
        <begin position="408"/>
        <end position="429"/>
    </location>
</feature>
<feature type="domain" description="PPC89 centrosome localisation" evidence="3">
    <location>
        <begin position="437"/>
        <end position="501"/>
    </location>
</feature>
<dbReference type="Pfam" id="PF14197">
    <property type="entry name" value="Cep57_CLD_2"/>
    <property type="match status" value="1"/>
</dbReference>
<evidence type="ECO:0000256" key="2">
    <source>
        <dbReference type="SAM" id="MobiDB-lite"/>
    </source>
</evidence>
<dbReference type="OrthoDB" id="76453at2759"/>
<feature type="compositionally biased region" description="Polar residues" evidence="2">
    <location>
        <begin position="191"/>
        <end position="209"/>
    </location>
</feature>
<protein>
    <recommendedName>
        <fullName evidence="3">PPC89 centrosome localisation domain-containing protein</fullName>
    </recommendedName>
</protein>
<reference evidence="4 5" key="1">
    <citation type="journal article" date="2018" name="Nat. Ecol. Evol.">
        <title>Pezizomycetes genomes reveal the molecular basis of ectomycorrhizal truffle lifestyle.</title>
        <authorList>
            <person name="Murat C."/>
            <person name="Payen T."/>
            <person name="Noel B."/>
            <person name="Kuo A."/>
            <person name="Morin E."/>
            <person name="Chen J."/>
            <person name="Kohler A."/>
            <person name="Krizsan K."/>
            <person name="Balestrini R."/>
            <person name="Da Silva C."/>
            <person name="Montanini B."/>
            <person name="Hainaut M."/>
            <person name="Levati E."/>
            <person name="Barry K.W."/>
            <person name="Belfiori B."/>
            <person name="Cichocki N."/>
            <person name="Clum A."/>
            <person name="Dockter R.B."/>
            <person name="Fauchery L."/>
            <person name="Guy J."/>
            <person name="Iotti M."/>
            <person name="Le Tacon F."/>
            <person name="Lindquist E.A."/>
            <person name="Lipzen A."/>
            <person name="Malagnac F."/>
            <person name="Mello A."/>
            <person name="Molinier V."/>
            <person name="Miyauchi S."/>
            <person name="Poulain J."/>
            <person name="Riccioni C."/>
            <person name="Rubini A."/>
            <person name="Sitrit Y."/>
            <person name="Splivallo R."/>
            <person name="Traeger S."/>
            <person name="Wang M."/>
            <person name="Zifcakova L."/>
            <person name="Wipf D."/>
            <person name="Zambonelli A."/>
            <person name="Paolocci F."/>
            <person name="Nowrousian M."/>
            <person name="Ottonello S."/>
            <person name="Baldrian P."/>
            <person name="Spatafora J.W."/>
            <person name="Henrissat B."/>
            <person name="Nagy L.G."/>
            <person name="Aury J.M."/>
            <person name="Wincker P."/>
            <person name="Grigoriev I.V."/>
            <person name="Bonfante P."/>
            <person name="Martin F.M."/>
        </authorList>
    </citation>
    <scope>NUCLEOTIDE SEQUENCE [LARGE SCALE GENOMIC DNA]</scope>
    <source>
        <strain evidence="4 5">RN42</strain>
    </source>
</reference>
<feature type="region of interest" description="Disordered" evidence="2">
    <location>
        <begin position="672"/>
        <end position="705"/>
    </location>
</feature>
<proteinExistence type="predicted"/>
<feature type="region of interest" description="Disordered" evidence="2">
    <location>
        <begin position="115"/>
        <end position="226"/>
    </location>
</feature>